<dbReference type="GO" id="GO:0032259">
    <property type="term" value="P:methylation"/>
    <property type="evidence" value="ECO:0007669"/>
    <property type="project" value="UniProtKB-KW"/>
</dbReference>
<sequence>MQDNTLDFYNTNAVQYAADGLIANPKLSGFLAKCKTGGHILEMGTGSGVDARAIIDAGFQLDATDGSTELAAIASQLIGQPVRQMMFDELDAHETYDGIYACAALTHAPRNQLGAIIQKIHAALKPGGVVWASFKVGGGEGMNDLGRFYNYLPLSDLLDIWQNNASWSQLTIDKWQGSAYDKKLTEWAAVVAVR</sequence>
<name>A0ABP3REP7_9HYPH</name>
<dbReference type="RefSeq" id="WP_343805492.1">
    <property type="nucleotide sequence ID" value="NZ_BAAADE010000003.1"/>
</dbReference>
<dbReference type="Pfam" id="PF13489">
    <property type="entry name" value="Methyltransf_23"/>
    <property type="match status" value="1"/>
</dbReference>
<dbReference type="EMBL" id="BAAADE010000003">
    <property type="protein sequence ID" value="GAA0606169.1"/>
    <property type="molecule type" value="Genomic_DNA"/>
</dbReference>
<dbReference type="GO" id="GO:0008168">
    <property type="term" value="F:methyltransferase activity"/>
    <property type="evidence" value="ECO:0007669"/>
    <property type="project" value="UniProtKB-KW"/>
</dbReference>
<keyword evidence="1" id="KW-0489">Methyltransferase</keyword>
<dbReference type="InterPro" id="IPR029063">
    <property type="entry name" value="SAM-dependent_MTases_sf"/>
</dbReference>
<evidence type="ECO:0000313" key="1">
    <source>
        <dbReference type="EMBL" id="GAA0606169.1"/>
    </source>
</evidence>
<evidence type="ECO:0000313" key="2">
    <source>
        <dbReference type="Proteomes" id="UP001424441"/>
    </source>
</evidence>
<dbReference type="Proteomes" id="UP001424441">
    <property type="component" value="Unassembled WGS sequence"/>
</dbReference>
<proteinExistence type="predicted"/>
<organism evidence="1 2">
    <name type="scientific">Paenochrobactrum glaciei</name>
    <dbReference type="NCBI Taxonomy" id="486407"/>
    <lineage>
        <taxon>Bacteria</taxon>
        <taxon>Pseudomonadati</taxon>
        <taxon>Pseudomonadota</taxon>
        <taxon>Alphaproteobacteria</taxon>
        <taxon>Hyphomicrobiales</taxon>
        <taxon>Brucellaceae</taxon>
        <taxon>Paenochrobactrum</taxon>
    </lineage>
</organism>
<keyword evidence="1" id="KW-0808">Transferase</keyword>
<reference evidence="2" key="1">
    <citation type="journal article" date="2019" name="Int. J. Syst. Evol. Microbiol.">
        <title>The Global Catalogue of Microorganisms (GCM) 10K type strain sequencing project: providing services to taxonomists for standard genome sequencing and annotation.</title>
        <authorList>
            <consortium name="The Broad Institute Genomics Platform"/>
            <consortium name="The Broad Institute Genome Sequencing Center for Infectious Disease"/>
            <person name="Wu L."/>
            <person name="Ma J."/>
        </authorList>
    </citation>
    <scope>NUCLEOTIDE SEQUENCE [LARGE SCALE GENOMIC DNA]</scope>
    <source>
        <strain evidence="2">JCM 15115</strain>
    </source>
</reference>
<dbReference type="Gene3D" id="3.40.50.150">
    <property type="entry name" value="Vaccinia Virus protein VP39"/>
    <property type="match status" value="1"/>
</dbReference>
<dbReference type="SUPFAM" id="SSF53335">
    <property type="entry name" value="S-adenosyl-L-methionine-dependent methyltransferases"/>
    <property type="match status" value="1"/>
</dbReference>
<comment type="caution">
    <text evidence="1">The sequence shown here is derived from an EMBL/GenBank/DDBJ whole genome shotgun (WGS) entry which is preliminary data.</text>
</comment>
<keyword evidence="2" id="KW-1185">Reference proteome</keyword>
<gene>
    <name evidence="1" type="ORF">GCM10008943_22230</name>
</gene>
<accession>A0ABP3REP7</accession>
<protein>
    <submittedName>
        <fullName evidence="1">Class I SAM-dependent methyltransferase</fullName>
    </submittedName>
</protein>
<dbReference type="CDD" id="cd02440">
    <property type="entry name" value="AdoMet_MTases"/>
    <property type="match status" value="1"/>
</dbReference>